<keyword evidence="3 4" id="KW-0326">Glycosidase</keyword>
<dbReference type="PANTHER" id="PTHR42800:SF3">
    <property type="entry name" value="GLYCOSYL HYDROLASE FAMILY 32 N-TERMINAL DOMAIN-CONTAINING PROTEIN"/>
    <property type="match status" value="1"/>
</dbReference>
<dbReference type="GO" id="GO:0005987">
    <property type="term" value="P:sucrose catabolic process"/>
    <property type="evidence" value="ECO:0007669"/>
    <property type="project" value="TreeGrafter"/>
</dbReference>
<dbReference type="InterPro" id="IPR013148">
    <property type="entry name" value="Glyco_hydro_32_N"/>
</dbReference>
<feature type="domain" description="Glycosyl hydrolase family 32 N-terminal" evidence="5">
    <location>
        <begin position="11"/>
        <end position="335"/>
    </location>
</feature>
<organism evidence="7 8">
    <name type="scientific">Hyaloscypha bicolor E</name>
    <dbReference type="NCBI Taxonomy" id="1095630"/>
    <lineage>
        <taxon>Eukaryota</taxon>
        <taxon>Fungi</taxon>
        <taxon>Dikarya</taxon>
        <taxon>Ascomycota</taxon>
        <taxon>Pezizomycotina</taxon>
        <taxon>Leotiomycetes</taxon>
        <taxon>Helotiales</taxon>
        <taxon>Hyaloscyphaceae</taxon>
        <taxon>Hyaloscypha</taxon>
        <taxon>Hyaloscypha bicolor</taxon>
    </lineage>
</organism>
<reference evidence="7 8" key="1">
    <citation type="submission" date="2016-04" db="EMBL/GenBank/DDBJ databases">
        <title>A degradative enzymes factory behind the ericoid mycorrhizal symbiosis.</title>
        <authorList>
            <consortium name="DOE Joint Genome Institute"/>
            <person name="Martino E."/>
            <person name="Morin E."/>
            <person name="Grelet G."/>
            <person name="Kuo A."/>
            <person name="Kohler A."/>
            <person name="Daghino S."/>
            <person name="Barry K."/>
            <person name="Choi C."/>
            <person name="Cichocki N."/>
            <person name="Clum A."/>
            <person name="Copeland A."/>
            <person name="Hainaut M."/>
            <person name="Haridas S."/>
            <person name="Labutti K."/>
            <person name="Lindquist E."/>
            <person name="Lipzen A."/>
            <person name="Khouja H.-R."/>
            <person name="Murat C."/>
            <person name="Ohm R."/>
            <person name="Olson A."/>
            <person name="Spatafora J."/>
            <person name="Veneault-Fourrey C."/>
            <person name="Henrissat B."/>
            <person name="Grigoriev I."/>
            <person name="Martin F."/>
            <person name="Perotto S."/>
        </authorList>
    </citation>
    <scope>NUCLEOTIDE SEQUENCE [LARGE SCALE GENOMIC DNA]</scope>
    <source>
        <strain evidence="7 8">E</strain>
    </source>
</reference>
<evidence type="ECO:0000256" key="1">
    <source>
        <dbReference type="ARBA" id="ARBA00009902"/>
    </source>
</evidence>
<sequence>MAFNRFRPTSHFIAPHSWMNDPCGAIYVPETQEYIVCYQWNPGTADGGNSAWGMAKSRNLVAWEDCSPALRNGTSYDRFGVFSGSMTSSIVDGSRVLFLFYTSVSAVPIHWSKPYIKGCESQSVAFSTDFGRSWHRFQSNPLLAIPPKREATTGWRDPFVSKWEELSTLLHVDASTDYMLVASGERGRGPQLHIYQSDDLLDWQMVSAILEVPAGSKISPTSKLGFGMNFECASFFSFGERQYVIVGIEEDHRSKHHSSRYLLWMSGNLIMEDGKPRFKIKSHGILDHGISYAAHIFRDSEGRITQLGWADEDVKQNVVSEQGWAGCLALPRELYEISKPLTKVGGEEDIWKLDYCSGTMTTLGIRPATQIFALRDRLCPSSLERLSSLQSRNFSIHATFRHLSGNERFIFNVRQSPNSTEVTKIIFDIQVGLITVDRAHSSLENLGSSSPDSGPFHLLPTEELQIQIFVDNSILEIYANDRFTLTSRIYPGLETSTGASYDFGAFNEENVEFRCWEGLKNAWPSRKMEENDLVDMDSPLEIIEEKIVIVSEDLVLDLIPSG</sequence>
<dbReference type="Gene3D" id="2.60.120.560">
    <property type="entry name" value="Exo-inulinase, domain 1"/>
    <property type="match status" value="1"/>
</dbReference>
<dbReference type="STRING" id="1095630.A0A2J6SKN6"/>
<gene>
    <name evidence="7" type="ORF">K444DRAFT_546236</name>
</gene>
<dbReference type="GeneID" id="36584285"/>
<dbReference type="SUPFAM" id="SSF75005">
    <property type="entry name" value="Arabinanase/levansucrase/invertase"/>
    <property type="match status" value="1"/>
</dbReference>
<dbReference type="GO" id="GO:0005737">
    <property type="term" value="C:cytoplasm"/>
    <property type="evidence" value="ECO:0007669"/>
    <property type="project" value="TreeGrafter"/>
</dbReference>
<evidence type="ECO:0000256" key="2">
    <source>
        <dbReference type="ARBA" id="ARBA00022801"/>
    </source>
</evidence>
<dbReference type="CDD" id="cd18621">
    <property type="entry name" value="GH32_XdINV-like"/>
    <property type="match status" value="1"/>
</dbReference>
<dbReference type="EMBL" id="KZ613912">
    <property type="protein sequence ID" value="PMD51290.1"/>
    <property type="molecule type" value="Genomic_DNA"/>
</dbReference>
<dbReference type="GO" id="GO:0004575">
    <property type="term" value="F:sucrose alpha-glucosidase activity"/>
    <property type="evidence" value="ECO:0007669"/>
    <property type="project" value="TreeGrafter"/>
</dbReference>
<evidence type="ECO:0000259" key="6">
    <source>
        <dbReference type="Pfam" id="PF08244"/>
    </source>
</evidence>
<dbReference type="RefSeq" id="XP_024728194.1">
    <property type="nucleotide sequence ID" value="XM_024876206.1"/>
</dbReference>
<evidence type="ECO:0000313" key="8">
    <source>
        <dbReference type="Proteomes" id="UP000235371"/>
    </source>
</evidence>
<protein>
    <submittedName>
        <fullName evidence="7">Glycoside hydrolase family 32 protein</fullName>
    </submittedName>
</protein>
<keyword evidence="2 4" id="KW-0378">Hydrolase</keyword>
<dbReference type="InterPro" id="IPR013320">
    <property type="entry name" value="ConA-like_dom_sf"/>
</dbReference>
<dbReference type="SUPFAM" id="SSF49899">
    <property type="entry name" value="Concanavalin A-like lectins/glucanases"/>
    <property type="match status" value="1"/>
</dbReference>
<dbReference type="InterPro" id="IPR023296">
    <property type="entry name" value="Glyco_hydro_beta-prop_sf"/>
</dbReference>
<accession>A0A2J6SKN6</accession>
<dbReference type="PANTHER" id="PTHR42800">
    <property type="entry name" value="EXOINULINASE INUD (AFU_ORTHOLOGUE AFUA_5G00480)"/>
    <property type="match status" value="1"/>
</dbReference>
<dbReference type="InterPro" id="IPR001362">
    <property type="entry name" value="Glyco_hydro_32"/>
</dbReference>
<feature type="domain" description="Glycosyl hydrolase family 32 C-terminal" evidence="6">
    <location>
        <begin position="385"/>
        <end position="508"/>
    </location>
</feature>
<dbReference type="InParanoid" id="A0A2J6SKN6"/>
<dbReference type="SMART" id="SM00640">
    <property type="entry name" value="Glyco_32"/>
    <property type="match status" value="1"/>
</dbReference>
<evidence type="ECO:0000313" key="7">
    <source>
        <dbReference type="EMBL" id="PMD51290.1"/>
    </source>
</evidence>
<dbReference type="Gene3D" id="2.115.10.20">
    <property type="entry name" value="Glycosyl hydrolase domain, family 43"/>
    <property type="match status" value="1"/>
</dbReference>
<evidence type="ECO:0000256" key="3">
    <source>
        <dbReference type="ARBA" id="ARBA00023295"/>
    </source>
</evidence>
<dbReference type="Pfam" id="PF00251">
    <property type="entry name" value="Glyco_hydro_32N"/>
    <property type="match status" value="1"/>
</dbReference>
<dbReference type="Pfam" id="PF08244">
    <property type="entry name" value="Glyco_hydro_32C"/>
    <property type="match status" value="1"/>
</dbReference>
<proteinExistence type="inferred from homology"/>
<comment type="similarity">
    <text evidence="1 4">Belongs to the glycosyl hydrolase 32 family.</text>
</comment>
<evidence type="ECO:0000256" key="4">
    <source>
        <dbReference type="RuleBase" id="RU362110"/>
    </source>
</evidence>
<dbReference type="AlphaFoldDB" id="A0A2J6SKN6"/>
<keyword evidence="8" id="KW-1185">Reference proteome</keyword>
<dbReference type="OrthoDB" id="202537at2759"/>
<evidence type="ECO:0000259" key="5">
    <source>
        <dbReference type="Pfam" id="PF00251"/>
    </source>
</evidence>
<dbReference type="Proteomes" id="UP000235371">
    <property type="component" value="Unassembled WGS sequence"/>
</dbReference>
<name>A0A2J6SKN6_9HELO</name>
<dbReference type="InterPro" id="IPR013189">
    <property type="entry name" value="Glyco_hydro_32_C"/>
</dbReference>